<feature type="chain" id="PRO_5002115437" description="Lipoprotein" evidence="1">
    <location>
        <begin position="30"/>
        <end position="192"/>
    </location>
</feature>
<feature type="signal peptide" evidence="1">
    <location>
        <begin position="1"/>
        <end position="29"/>
    </location>
</feature>
<keyword evidence="1" id="KW-0732">Signal</keyword>
<evidence type="ECO:0008006" key="4">
    <source>
        <dbReference type="Google" id="ProtNLM"/>
    </source>
</evidence>
<name>A0A0B5FGQ0_9BACT</name>
<dbReference type="Gene3D" id="3.40.50.10610">
    <property type="entry name" value="ABC-type transport auxiliary lipoprotein component"/>
    <property type="match status" value="1"/>
</dbReference>
<accession>A0A0B5FGQ0</accession>
<protein>
    <recommendedName>
        <fullName evidence="4">Lipoprotein</fullName>
    </recommendedName>
</protein>
<evidence type="ECO:0000313" key="2">
    <source>
        <dbReference type="EMBL" id="AJF07352.1"/>
    </source>
</evidence>
<dbReference type="HOGENOM" id="CLU_121862_0_0_7"/>
<evidence type="ECO:0000256" key="1">
    <source>
        <dbReference type="SAM" id="SignalP"/>
    </source>
</evidence>
<dbReference type="EMBL" id="CP010311">
    <property type="protein sequence ID" value="AJF07352.1"/>
    <property type="molecule type" value="Genomic_DNA"/>
</dbReference>
<keyword evidence="3" id="KW-1185">Reference proteome</keyword>
<sequence length="192" mass="21638">MINVQRYVFVSILALLFFAAGCSSPRHFAAESLELDYVKRIVVLPFENNTETKFAGQRFRDIVTTEILSAGLFDVVERGESQRFLREEVVSKEQEIIDQATALRLGQELNVEAYLAGAVNDFSERQNGSYNYPVVAATLRLVDVKTGQIIWQAGDSESGYRTFDRLFGFAAPDINQVGYRLARRLLSTIKGR</sequence>
<dbReference type="KEGG" id="gsb:GSUB_13385"/>
<reference evidence="2 3" key="1">
    <citation type="journal article" date="2015" name="Genome Announc.">
        <title>Genomes of Geoalkalibacter ferrihydriticus Z-0531T and Geoalkalibacter subterraneus Red1T, Two Haloalkaliphilic Metal-Reducing Deltaproteobacteria.</title>
        <authorList>
            <person name="Badalamenti J.P."/>
            <person name="Krajmalnik-Brown R."/>
            <person name="Torres C.I."/>
            <person name="Bond D.R."/>
        </authorList>
    </citation>
    <scope>NUCLEOTIDE SEQUENCE [LARGE SCALE GENOMIC DNA]</scope>
    <source>
        <strain evidence="2 3">Red1</strain>
    </source>
</reference>
<evidence type="ECO:0000313" key="3">
    <source>
        <dbReference type="Proteomes" id="UP000035036"/>
    </source>
</evidence>
<dbReference type="PROSITE" id="PS51257">
    <property type="entry name" value="PROKAR_LIPOPROTEIN"/>
    <property type="match status" value="1"/>
</dbReference>
<dbReference type="Proteomes" id="UP000035036">
    <property type="component" value="Chromosome"/>
</dbReference>
<organism evidence="2 3">
    <name type="scientific">Geoalkalibacter subterraneus</name>
    <dbReference type="NCBI Taxonomy" id="483547"/>
    <lineage>
        <taxon>Bacteria</taxon>
        <taxon>Pseudomonadati</taxon>
        <taxon>Thermodesulfobacteriota</taxon>
        <taxon>Desulfuromonadia</taxon>
        <taxon>Desulfuromonadales</taxon>
        <taxon>Geoalkalibacteraceae</taxon>
        <taxon>Geoalkalibacter</taxon>
    </lineage>
</organism>
<dbReference type="AlphaFoldDB" id="A0A0B5FGQ0"/>
<dbReference type="STRING" id="483547.GSUB_13385"/>
<gene>
    <name evidence="2" type="ORF">GSUB_13385</name>
</gene>
<dbReference type="Pfam" id="PF13036">
    <property type="entry name" value="LpoB"/>
    <property type="match status" value="1"/>
</dbReference>
<proteinExistence type="predicted"/>
<dbReference type="InterPro" id="IPR014094">
    <property type="entry name" value="LpoB"/>
</dbReference>